<sequence length="150" mass="16578">MGKKQPGSCTSPKPSLWHPDTQTALTPAGLERPATPVSPPLSPHLCLQGHWLHPLAIAIKSPTTTGMQILNHCATREALTSLCTWAYVKYSVEFREIGTMIDQIAETLWGQVLKPLGDNFMEENIRQSVTNSIKADLTDQVSHHARLRTD</sequence>
<reference evidence="2 3" key="1">
    <citation type="submission" date="2022-11" db="EMBL/GenBank/DDBJ databases">
        <title>Whole genome sequence of Eschrichtius robustus ER-17-0199.</title>
        <authorList>
            <person name="Bruniche-Olsen A."/>
            <person name="Black A.N."/>
            <person name="Fields C.J."/>
            <person name="Walden K."/>
            <person name="Dewoody J.A."/>
        </authorList>
    </citation>
    <scope>NUCLEOTIDE SEQUENCE [LARGE SCALE GENOMIC DNA]</scope>
    <source>
        <strain evidence="2">ER-17-0199</strain>
        <tissue evidence="2">Blubber</tissue>
    </source>
</reference>
<evidence type="ECO:0000256" key="1">
    <source>
        <dbReference type="SAM" id="MobiDB-lite"/>
    </source>
</evidence>
<accession>A0AB34HED9</accession>
<proteinExistence type="predicted"/>
<organism evidence="2 3">
    <name type="scientific">Eschrichtius robustus</name>
    <name type="common">California gray whale</name>
    <name type="synonym">Eschrichtius gibbosus</name>
    <dbReference type="NCBI Taxonomy" id="9764"/>
    <lineage>
        <taxon>Eukaryota</taxon>
        <taxon>Metazoa</taxon>
        <taxon>Chordata</taxon>
        <taxon>Craniata</taxon>
        <taxon>Vertebrata</taxon>
        <taxon>Euteleostomi</taxon>
        <taxon>Mammalia</taxon>
        <taxon>Eutheria</taxon>
        <taxon>Laurasiatheria</taxon>
        <taxon>Artiodactyla</taxon>
        <taxon>Whippomorpha</taxon>
        <taxon>Cetacea</taxon>
        <taxon>Mysticeti</taxon>
        <taxon>Eschrichtiidae</taxon>
        <taxon>Eschrichtius</taxon>
    </lineage>
</organism>
<name>A0AB34HED9_ESCRO</name>
<keyword evidence="3" id="KW-1185">Reference proteome</keyword>
<feature type="region of interest" description="Disordered" evidence="1">
    <location>
        <begin position="1"/>
        <end position="37"/>
    </location>
</feature>
<dbReference type="AlphaFoldDB" id="A0AB34HED9"/>
<dbReference type="EMBL" id="JAIQCJ010001375">
    <property type="protein sequence ID" value="KAJ8790111.1"/>
    <property type="molecule type" value="Genomic_DNA"/>
</dbReference>
<gene>
    <name evidence="2" type="ORF">J1605_004694</name>
</gene>
<protein>
    <submittedName>
        <fullName evidence="2">Uncharacterized protein</fullName>
    </submittedName>
</protein>
<evidence type="ECO:0000313" key="2">
    <source>
        <dbReference type="EMBL" id="KAJ8790111.1"/>
    </source>
</evidence>
<dbReference type="Proteomes" id="UP001159641">
    <property type="component" value="Unassembled WGS sequence"/>
</dbReference>
<evidence type="ECO:0000313" key="3">
    <source>
        <dbReference type="Proteomes" id="UP001159641"/>
    </source>
</evidence>
<comment type="caution">
    <text evidence="2">The sequence shown here is derived from an EMBL/GenBank/DDBJ whole genome shotgun (WGS) entry which is preliminary data.</text>
</comment>